<keyword evidence="1 3" id="KW-0963">Cytoplasm</keyword>
<organism evidence="5 6">
    <name type="scientific">Methyloversatilis universalis (strain ATCC BAA-1314 / DSM 25237 / JCM 13912 / CCUG 52030 / FAM5)</name>
    <dbReference type="NCBI Taxonomy" id="1000565"/>
    <lineage>
        <taxon>Bacteria</taxon>
        <taxon>Pseudomonadati</taxon>
        <taxon>Pseudomonadota</taxon>
        <taxon>Betaproteobacteria</taxon>
        <taxon>Nitrosomonadales</taxon>
        <taxon>Sterolibacteriaceae</taxon>
        <taxon>Methyloversatilis</taxon>
    </lineage>
</organism>
<dbReference type="eggNOG" id="COG1526">
    <property type="taxonomic scope" value="Bacteria"/>
</dbReference>
<protein>
    <recommendedName>
        <fullName evidence="3">Sulfur carrier protein FdhD</fullName>
    </recommendedName>
</protein>
<dbReference type="Pfam" id="PF02634">
    <property type="entry name" value="FdhD-NarQ"/>
    <property type="match status" value="1"/>
</dbReference>
<dbReference type="PANTHER" id="PTHR30592:SF1">
    <property type="entry name" value="SULFUR CARRIER PROTEIN FDHD"/>
    <property type="match status" value="1"/>
</dbReference>
<reference evidence="5 6" key="1">
    <citation type="journal article" date="2011" name="J. Bacteriol.">
        <title>Genome sequence of Methyloversatilis universalis FAM5T, a methylotrophic representative of the order Rhodocyclales.</title>
        <authorList>
            <person name="Kittichotirat W."/>
            <person name="Good N.M."/>
            <person name="Hall R."/>
            <person name="Bringel F."/>
            <person name="Lajus A."/>
            <person name="Medigue C."/>
            <person name="Smalley N.E."/>
            <person name="Beck D."/>
            <person name="Bumgarner R."/>
            <person name="Vuilleumier S."/>
            <person name="Kalyuzhnaya M.G."/>
        </authorList>
    </citation>
    <scope>NUCLEOTIDE SEQUENCE [LARGE SCALE GENOMIC DNA]</scope>
    <source>
        <strain evidence="6">ATCC BAA-1314 / JCM 13912 / FAM5</strain>
    </source>
</reference>
<dbReference type="GO" id="GO:0006777">
    <property type="term" value="P:Mo-molybdopterin cofactor biosynthetic process"/>
    <property type="evidence" value="ECO:0007669"/>
    <property type="project" value="UniProtKB-UniRule"/>
</dbReference>
<dbReference type="NCBIfam" id="TIGR00129">
    <property type="entry name" value="fdhD_narQ"/>
    <property type="match status" value="1"/>
</dbReference>
<proteinExistence type="inferred from homology"/>
<dbReference type="InterPro" id="IPR003786">
    <property type="entry name" value="FdhD"/>
</dbReference>
<evidence type="ECO:0000256" key="3">
    <source>
        <dbReference type="HAMAP-Rule" id="MF_00187"/>
    </source>
</evidence>
<evidence type="ECO:0000256" key="2">
    <source>
        <dbReference type="ARBA" id="ARBA00023150"/>
    </source>
</evidence>
<comment type="similarity">
    <text evidence="3">Belongs to the FdhD family.</text>
</comment>
<accession>F5RE01</accession>
<dbReference type="STRING" id="1000565.METUNv1_02519"/>
<keyword evidence="6" id="KW-1185">Reference proteome</keyword>
<feature type="active site" description="Cysteine persulfide intermediate" evidence="3">
    <location>
        <position position="131"/>
    </location>
</feature>
<comment type="caution">
    <text evidence="3">Lacks conserved residue(s) required for the propagation of feature annotation.</text>
</comment>
<evidence type="ECO:0000313" key="6">
    <source>
        <dbReference type="Proteomes" id="UP000005019"/>
    </source>
</evidence>
<comment type="caution">
    <text evidence="5">The sequence shown here is derived from an EMBL/GenBank/DDBJ whole genome shotgun (WGS) entry which is preliminary data.</text>
</comment>
<dbReference type="EMBL" id="AFHG01000052">
    <property type="protein sequence ID" value="EGK71132.1"/>
    <property type="molecule type" value="Genomic_DNA"/>
</dbReference>
<feature type="region of interest" description="Disordered" evidence="4">
    <location>
        <begin position="1"/>
        <end position="41"/>
    </location>
</feature>
<dbReference type="Gene3D" id="3.40.140.10">
    <property type="entry name" value="Cytidine Deaminase, domain 2"/>
    <property type="match status" value="1"/>
</dbReference>
<comment type="subcellular location">
    <subcellularLocation>
        <location evidence="3">Cytoplasm</location>
    </subcellularLocation>
</comment>
<evidence type="ECO:0000313" key="5">
    <source>
        <dbReference type="EMBL" id="EGK71132.1"/>
    </source>
</evidence>
<gene>
    <name evidence="3" type="primary">fdhD</name>
    <name evidence="5" type="ORF">METUNv1_02519</name>
</gene>
<dbReference type="PIRSF" id="PIRSF015626">
    <property type="entry name" value="FdhD"/>
    <property type="match status" value="1"/>
</dbReference>
<keyword evidence="2 3" id="KW-0501">Molybdenum cofactor biosynthesis</keyword>
<evidence type="ECO:0000256" key="4">
    <source>
        <dbReference type="SAM" id="MobiDB-lite"/>
    </source>
</evidence>
<dbReference type="GO" id="GO:0016783">
    <property type="term" value="F:sulfurtransferase activity"/>
    <property type="evidence" value="ECO:0007669"/>
    <property type="project" value="InterPro"/>
</dbReference>
<dbReference type="SUPFAM" id="SSF53927">
    <property type="entry name" value="Cytidine deaminase-like"/>
    <property type="match status" value="1"/>
</dbReference>
<sequence>MADAATVSANTAPTCSVPGPAFDHPAQSLRPVTRTRDGERQSSLECVAEEVPVAMVYNGISHAVMLATPADLEDFGLGFSLSEGIVRRRAEVLDIEVAGHEAGIEVRLQVSNRAFEALKLRRRTLAGRTGCGLCGVDSLAQVAREVTPVSARPQVSDAAIHRAFASLSDAQPLHRLTGSVHAAGWAAEDGSLLLVREDVGRHNALDKLIGALARAGHDPAHGFALVTSRASYEMVQKLASFGGGLLAAISAPTGLAIDLAARAGITLCGFVRNGQKAVYTEPKD</sequence>
<dbReference type="Gene3D" id="3.10.20.10">
    <property type="match status" value="1"/>
</dbReference>
<dbReference type="Proteomes" id="UP000005019">
    <property type="component" value="Unassembled WGS sequence"/>
</dbReference>
<dbReference type="AlphaFoldDB" id="F5RE01"/>
<dbReference type="InterPro" id="IPR016193">
    <property type="entry name" value="Cytidine_deaminase-like"/>
</dbReference>
<name>F5RE01_METUF</name>
<dbReference type="GO" id="GO:0005737">
    <property type="term" value="C:cytoplasm"/>
    <property type="evidence" value="ECO:0007669"/>
    <property type="project" value="UniProtKB-SubCell"/>
</dbReference>
<comment type="function">
    <text evidence="3">Required for formate dehydrogenase (FDH) activity. Acts as a sulfur carrier protein that transfers sulfur from IscS to the molybdenum cofactor prior to its insertion into FDH.</text>
</comment>
<dbReference type="PANTHER" id="PTHR30592">
    <property type="entry name" value="FORMATE DEHYDROGENASE"/>
    <property type="match status" value="1"/>
</dbReference>
<evidence type="ECO:0000256" key="1">
    <source>
        <dbReference type="ARBA" id="ARBA00022490"/>
    </source>
</evidence>
<dbReference type="GO" id="GO:0097163">
    <property type="term" value="F:sulfur carrier activity"/>
    <property type="evidence" value="ECO:0007669"/>
    <property type="project" value="UniProtKB-UniRule"/>
</dbReference>
<dbReference type="HAMAP" id="MF_00187">
    <property type="entry name" value="FdhD"/>
    <property type="match status" value="1"/>
</dbReference>